<keyword evidence="2" id="KW-0223">Dioxygenase</keyword>
<proteinExistence type="predicted"/>
<dbReference type="InterPro" id="IPR013785">
    <property type="entry name" value="Aldolase_TIM"/>
</dbReference>
<evidence type="ECO:0000313" key="1">
    <source>
        <dbReference type="EMBL" id="PJF35802.1"/>
    </source>
</evidence>
<dbReference type="Proteomes" id="UP000229681">
    <property type="component" value="Unassembled WGS sequence"/>
</dbReference>
<evidence type="ECO:0000313" key="4">
    <source>
        <dbReference type="Proteomes" id="UP000229681"/>
    </source>
</evidence>
<gene>
    <name evidence="1" type="ORF">CUN49_08690</name>
    <name evidence="2" type="ORF">CUN50_01370</name>
</gene>
<dbReference type="PANTHER" id="PTHR32332">
    <property type="entry name" value="2-NITROPROPANE DIOXYGENASE"/>
    <property type="match status" value="1"/>
</dbReference>
<dbReference type="Proteomes" id="UP000228947">
    <property type="component" value="Unassembled WGS sequence"/>
</dbReference>
<accession>A0A2M8PE41</accession>
<protein>
    <submittedName>
        <fullName evidence="2">2-nitropropane dioxygenase</fullName>
    </submittedName>
</protein>
<dbReference type="SUPFAM" id="SSF51412">
    <property type="entry name" value="Inosine monophosphate dehydrogenase (IMPDH)"/>
    <property type="match status" value="1"/>
</dbReference>
<evidence type="ECO:0000313" key="3">
    <source>
        <dbReference type="Proteomes" id="UP000228947"/>
    </source>
</evidence>
<comment type="caution">
    <text evidence="2">The sequence shown here is derived from an EMBL/GenBank/DDBJ whole genome shotgun (WGS) entry which is preliminary data.</text>
</comment>
<dbReference type="AlphaFoldDB" id="A0A2M8Q076"/>
<organism evidence="2 3">
    <name type="scientific">Candidatus Thermofonsia Clade 1 bacterium</name>
    <dbReference type="NCBI Taxonomy" id="2364210"/>
    <lineage>
        <taxon>Bacteria</taxon>
        <taxon>Bacillati</taxon>
        <taxon>Chloroflexota</taxon>
        <taxon>Candidatus Thermofontia</taxon>
        <taxon>Candidatus Thermofonsia Clade 1</taxon>
    </lineage>
</organism>
<dbReference type="PANTHER" id="PTHR32332:SF33">
    <property type="entry name" value="NITRONATE MONOOXYGENASE DOMAIN-CONTAINING PROTEIN"/>
    <property type="match status" value="1"/>
</dbReference>
<sequence>MTLPKIIQGGMGVAISDWKLARAVALQGQLGVVSGTGIAIVLTARLQEGDPTGAMRRALAAFPFQDAAQRVLDRYFVEGGIPRGQPYRRPPMWKMTPSRELEELTVVANFVEVFLAKEGHDNPVGINLLEKVQMPTMASLYGAMLAGVDYVLMGAGIPLQIGGILDKLANHEPTQYRLDVLNATGEHYLHFNPRALFPEVSGTLKRPRFLPIISSFVLAQALLKRSSGRIDGFVVELPIAGGHNAPPRGQMQLNARGEPIYTEKDRVDLEKLAKLGLPFWLAGGYGNPDKFAEALALGAAGIQVGTAFAYCDESGMDPEIKRRVIQKVLAGEIDVLTSPTVSPTGFPFKVVQLEGTISDSSVYEARRRVCDIGYLRHLYEQDGKIGFRCPAEPVEHYVKKGGNLEDTVGRACLCNALGSTTGLIQHRRDGSAEPPIVTSGDDLVNIGQFLPEGATHYSAADVIAKLLSKLPVLSDVPEPAASL</sequence>
<evidence type="ECO:0000313" key="2">
    <source>
        <dbReference type="EMBL" id="PJF43217.1"/>
    </source>
</evidence>
<dbReference type="EMBL" id="PGTL01000003">
    <property type="protein sequence ID" value="PJF43217.1"/>
    <property type="molecule type" value="Genomic_DNA"/>
</dbReference>
<reference evidence="3 4" key="1">
    <citation type="submission" date="2017-11" db="EMBL/GenBank/DDBJ databases">
        <title>Evolution of Phototrophy in the Chloroflexi Phylum Driven by Horizontal Gene Transfer.</title>
        <authorList>
            <person name="Ward L.M."/>
            <person name="Hemp J."/>
            <person name="Shih P.M."/>
            <person name="Mcglynn S.E."/>
            <person name="Fischer W."/>
        </authorList>
    </citation>
    <scope>NUCLEOTIDE SEQUENCE [LARGE SCALE GENOMIC DNA]</scope>
    <source>
        <strain evidence="2">CP1_1M</strain>
        <strain evidence="1">JP3_13</strain>
    </source>
</reference>
<dbReference type="EMBL" id="PGTM01000109">
    <property type="protein sequence ID" value="PJF35802.1"/>
    <property type="molecule type" value="Genomic_DNA"/>
</dbReference>
<dbReference type="Pfam" id="PF03060">
    <property type="entry name" value="NMO"/>
    <property type="match status" value="1"/>
</dbReference>
<accession>A0A2M8Q076</accession>
<dbReference type="Gene3D" id="3.20.20.70">
    <property type="entry name" value="Aldolase class I"/>
    <property type="match status" value="1"/>
</dbReference>
<dbReference type="GO" id="GO:0051213">
    <property type="term" value="F:dioxygenase activity"/>
    <property type="evidence" value="ECO:0007669"/>
    <property type="project" value="UniProtKB-KW"/>
</dbReference>
<name>A0A2M8Q076_9CHLR</name>
<keyword evidence="2" id="KW-0560">Oxidoreductase</keyword>